<comment type="similarity">
    <text evidence="1">Belongs to the RENT3 family.</text>
</comment>
<dbReference type="AlphaFoldDB" id="A0A0V1Q4I8"/>
<dbReference type="RefSeq" id="XP_015469275.1">
    <property type="nucleotide sequence ID" value="XM_015609900.1"/>
</dbReference>
<feature type="domain" description="UPF3" evidence="4">
    <location>
        <begin position="23"/>
        <end position="186"/>
    </location>
</feature>
<dbReference type="OrthoDB" id="18087at2759"/>
<dbReference type="Gene3D" id="3.30.70.330">
    <property type="match status" value="1"/>
</dbReference>
<dbReference type="GO" id="GO:0003676">
    <property type="term" value="F:nucleic acid binding"/>
    <property type="evidence" value="ECO:0007669"/>
    <property type="project" value="InterPro"/>
</dbReference>
<evidence type="ECO:0000313" key="5">
    <source>
        <dbReference type="EMBL" id="KSA03173.1"/>
    </source>
</evidence>
<evidence type="ECO:0000259" key="4">
    <source>
        <dbReference type="Pfam" id="PF03467"/>
    </source>
</evidence>
<feature type="compositionally biased region" description="Basic and acidic residues" evidence="3">
    <location>
        <begin position="178"/>
        <end position="197"/>
    </location>
</feature>
<dbReference type="GeneID" id="26838079"/>
<dbReference type="EMBL" id="LMYN01000013">
    <property type="protein sequence ID" value="KSA03173.1"/>
    <property type="molecule type" value="Genomic_DNA"/>
</dbReference>
<feature type="compositionally biased region" description="Polar residues" evidence="3">
    <location>
        <begin position="320"/>
        <end position="333"/>
    </location>
</feature>
<dbReference type="SUPFAM" id="SSF54928">
    <property type="entry name" value="RNA-binding domain, RBD"/>
    <property type="match status" value="1"/>
</dbReference>
<dbReference type="GO" id="GO:0000184">
    <property type="term" value="P:nuclear-transcribed mRNA catabolic process, nonsense-mediated decay"/>
    <property type="evidence" value="ECO:0007669"/>
    <property type="project" value="UniProtKB-KW"/>
</dbReference>
<name>A0A0V1Q4I8_9ASCO</name>
<comment type="caution">
    <text evidence="5">The sequence shown here is derived from an EMBL/GenBank/DDBJ whole genome shotgun (WGS) entry which is preliminary data.</text>
</comment>
<dbReference type="InterPro" id="IPR012677">
    <property type="entry name" value="Nucleotide-bd_a/b_plait_sf"/>
</dbReference>
<feature type="compositionally biased region" description="Basic and acidic residues" evidence="3">
    <location>
        <begin position="227"/>
        <end position="248"/>
    </location>
</feature>
<gene>
    <name evidence="5" type="ORF">AC631_01070</name>
</gene>
<feature type="compositionally biased region" description="Basic residues" evidence="3">
    <location>
        <begin position="168"/>
        <end position="177"/>
    </location>
</feature>
<evidence type="ECO:0000256" key="2">
    <source>
        <dbReference type="ARBA" id="ARBA00023161"/>
    </source>
</evidence>
<evidence type="ECO:0000256" key="3">
    <source>
        <dbReference type="SAM" id="MobiDB-lite"/>
    </source>
</evidence>
<evidence type="ECO:0000313" key="6">
    <source>
        <dbReference type="Proteomes" id="UP000054251"/>
    </source>
</evidence>
<feature type="compositionally biased region" description="Basic residues" evidence="3">
    <location>
        <begin position="309"/>
        <end position="319"/>
    </location>
</feature>
<feature type="compositionally biased region" description="Polar residues" evidence="3">
    <location>
        <begin position="294"/>
        <end position="304"/>
    </location>
</feature>
<accession>A0A0V1Q4I8</accession>
<sequence>MSSINGNSKTPTPKVGGKSNYINLKLTVRLLPPTLTKDQFKEQLANYTTLLKDGSICDYYYVQGCYPTKPYEKPTYSRAYLLFKNQVSLDQFMKEINGKSFIELETNDSLIPAIGKSLYNKMPIDRLNNTTSTSKKYEDDEFYKEFISLLEANKSESFDIVTINKKLKKKNKDKKKKEKDPKKKEDKKTKAKEEKKLATPKSAKAGDKAGDNTKAPSKARKRNRNKKATETDSTNDKVKQKQPADGKPSDTPAKHATKSKNKALDSSKGKQDAKAKAKLDSKQKSKVTQDTKQKPNPSSSGNNEDTPKKPKIKIKHKPKGQNQKPNTESSNNS</sequence>
<reference evidence="5 6" key="1">
    <citation type="submission" date="2015-11" db="EMBL/GenBank/DDBJ databases">
        <title>The genome of Debaryomyces fabryi.</title>
        <authorList>
            <person name="Tafer H."/>
            <person name="Lopandic K."/>
        </authorList>
    </citation>
    <scope>NUCLEOTIDE SEQUENCE [LARGE SCALE GENOMIC DNA]</scope>
    <source>
        <strain evidence="5 6">CBS 789</strain>
    </source>
</reference>
<proteinExistence type="inferred from homology"/>
<keyword evidence="2" id="KW-0866">Nonsense-mediated mRNA decay</keyword>
<keyword evidence="6" id="KW-1185">Reference proteome</keyword>
<dbReference type="Pfam" id="PF03467">
    <property type="entry name" value="Smg4_UPF3"/>
    <property type="match status" value="1"/>
</dbReference>
<dbReference type="CDD" id="cd12455">
    <property type="entry name" value="RRM_like_Smg4_UPF3"/>
    <property type="match status" value="1"/>
</dbReference>
<feature type="compositionally biased region" description="Basic and acidic residues" evidence="3">
    <location>
        <begin position="262"/>
        <end position="293"/>
    </location>
</feature>
<dbReference type="InterPro" id="IPR035979">
    <property type="entry name" value="RBD_domain_sf"/>
</dbReference>
<organism evidence="5 6">
    <name type="scientific">Debaryomyces fabryi</name>
    <dbReference type="NCBI Taxonomy" id="58627"/>
    <lineage>
        <taxon>Eukaryota</taxon>
        <taxon>Fungi</taxon>
        <taxon>Dikarya</taxon>
        <taxon>Ascomycota</taxon>
        <taxon>Saccharomycotina</taxon>
        <taxon>Pichiomycetes</taxon>
        <taxon>Debaryomycetaceae</taxon>
        <taxon>Debaryomyces</taxon>
    </lineage>
</organism>
<evidence type="ECO:0000256" key="1">
    <source>
        <dbReference type="ARBA" id="ARBA00005991"/>
    </source>
</evidence>
<feature type="region of interest" description="Disordered" evidence="3">
    <location>
        <begin position="168"/>
        <end position="333"/>
    </location>
</feature>
<protein>
    <recommendedName>
        <fullName evidence="4">UPF3 domain-containing protein</fullName>
    </recommendedName>
</protein>
<feature type="compositionally biased region" description="Basic residues" evidence="3">
    <location>
        <begin position="217"/>
        <end position="226"/>
    </location>
</feature>
<dbReference type="InterPro" id="IPR005120">
    <property type="entry name" value="UPF3_dom"/>
</dbReference>
<dbReference type="Proteomes" id="UP000054251">
    <property type="component" value="Unassembled WGS sequence"/>
</dbReference>